<dbReference type="Proteomes" id="UP001221898">
    <property type="component" value="Unassembled WGS sequence"/>
</dbReference>
<proteinExistence type="predicted"/>
<accession>A0AAD7WR08</accession>
<feature type="compositionally biased region" description="Basic and acidic residues" evidence="1">
    <location>
        <begin position="17"/>
        <end position="45"/>
    </location>
</feature>
<organism evidence="2 3">
    <name type="scientific">Aldrovandia affinis</name>
    <dbReference type="NCBI Taxonomy" id="143900"/>
    <lineage>
        <taxon>Eukaryota</taxon>
        <taxon>Metazoa</taxon>
        <taxon>Chordata</taxon>
        <taxon>Craniata</taxon>
        <taxon>Vertebrata</taxon>
        <taxon>Euteleostomi</taxon>
        <taxon>Actinopterygii</taxon>
        <taxon>Neopterygii</taxon>
        <taxon>Teleostei</taxon>
        <taxon>Notacanthiformes</taxon>
        <taxon>Halosauridae</taxon>
        <taxon>Aldrovandia</taxon>
    </lineage>
</organism>
<keyword evidence="3" id="KW-1185">Reference proteome</keyword>
<evidence type="ECO:0000313" key="2">
    <source>
        <dbReference type="EMBL" id="KAJ8405179.1"/>
    </source>
</evidence>
<evidence type="ECO:0000256" key="1">
    <source>
        <dbReference type="SAM" id="MobiDB-lite"/>
    </source>
</evidence>
<gene>
    <name evidence="2" type="ORF">AAFF_G00321700</name>
</gene>
<reference evidence="2" key="1">
    <citation type="journal article" date="2023" name="Science">
        <title>Genome structures resolve the early diversification of teleost fishes.</title>
        <authorList>
            <person name="Parey E."/>
            <person name="Louis A."/>
            <person name="Montfort J."/>
            <person name="Bouchez O."/>
            <person name="Roques C."/>
            <person name="Iampietro C."/>
            <person name="Lluch J."/>
            <person name="Castinel A."/>
            <person name="Donnadieu C."/>
            <person name="Desvignes T."/>
            <person name="Floi Bucao C."/>
            <person name="Jouanno E."/>
            <person name="Wen M."/>
            <person name="Mejri S."/>
            <person name="Dirks R."/>
            <person name="Jansen H."/>
            <person name="Henkel C."/>
            <person name="Chen W.J."/>
            <person name="Zahm M."/>
            <person name="Cabau C."/>
            <person name="Klopp C."/>
            <person name="Thompson A.W."/>
            <person name="Robinson-Rechavi M."/>
            <person name="Braasch I."/>
            <person name="Lecointre G."/>
            <person name="Bobe J."/>
            <person name="Postlethwait J.H."/>
            <person name="Berthelot C."/>
            <person name="Roest Crollius H."/>
            <person name="Guiguen Y."/>
        </authorList>
    </citation>
    <scope>NUCLEOTIDE SEQUENCE</scope>
    <source>
        <strain evidence="2">NC1722</strain>
    </source>
</reference>
<evidence type="ECO:0000313" key="3">
    <source>
        <dbReference type="Proteomes" id="UP001221898"/>
    </source>
</evidence>
<sequence length="68" mass="7562">MWLPFLRVASLNGAEPARSERVSRATTGEKPDTSRLRTEEQRDNAEPLSVCQCVNPTGARDGQRAQFC</sequence>
<dbReference type="EMBL" id="JAINUG010000049">
    <property type="protein sequence ID" value="KAJ8405179.1"/>
    <property type="molecule type" value="Genomic_DNA"/>
</dbReference>
<name>A0AAD7WR08_9TELE</name>
<feature type="region of interest" description="Disordered" evidence="1">
    <location>
        <begin position="13"/>
        <end position="47"/>
    </location>
</feature>
<dbReference type="AlphaFoldDB" id="A0AAD7WR08"/>
<protein>
    <submittedName>
        <fullName evidence="2">Uncharacterized protein</fullName>
    </submittedName>
</protein>
<comment type="caution">
    <text evidence="2">The sequence shown here is derived from an EMBL/GenBank/DDBJ whole genome shotgun (WGS) entry which is preliminary data.</text>
</comment>